<feature type="compositionally biased region" description="Low complexity" evidence="1">
    <location>
        <begin position="193"/>
        <end position="207"/>
    </location>
</feature>
<accession>A0ABV9BT79</accession>
<dbReference type="SUPFAM" id="SSF46785">
    <property type="entry name" value="Winged helix' DNA-binding domain"/>
    <property type="match status" value="1"/>
</dbReference>
<reference evidence="3" key="1">
    <citation type="journal article" date="2019" name="Int. J. Syst. Evol. Microbiol.">
        <title>The Global Catalogue of Microorganisms (GCM) 10K type strain sequencing project: providing services to taxonomists for standard genome sequencing and annotation.</title>
        <authorList>
            <consortium name="The Broad Institute Genomics Platform"/>
            <consortium name="The Broad Institute Genome Sequencing Center for Infectious Disease"/>
            <person name="Wu L."/>
            <person name="Ma J."/>
        </authorList>
    </citation>
    <scope>NUCLEOTIDE SEQUENCE [LARGE SCALE GENOMIC DNA]</scope>
    <source>
        <strain evidence="3">CECT 8064</strain>
    </source>
</reference>
<dbReference type="InterPro" id="IPR036388">
    <property type="entry name" value="WH-like_DNA-bd_sf"/>
</dbReference>
<protein>
    <submittedName>
        <fullName evidence="2">Winged helix-turn-helix domain-containing protein</fullName>
    </submittedName>
</protein>
<evidence type="ECO:0000313" key="3">
    <source>
        <dbReference type="Proteomes" id="UP001595990"/>
    </source>
</evidence>
<comment type="caution">
    <text evidence="2">The sequence shown here is derived from an EMBL/GenBank/DDBJ whole genome shotgun (WGS) entry which is preliminary data.</text>
</comment>
<evidence type="ECO:0000313" key="2">
    <source>
        <dbReference type="EMBL" id="MFC4517322.1"/>
    </source>
</evidence>
<name>A0ABV9BT79_9ACTN</name>
<organism evidence="2 3">
    <name type="scientific">Streptomyces ehimensis</name>
    <dbReference type="NCBI Taxonomy" id="68195"/>
    <lineage>
        <taxon>Bacteria</taxon>
        <taxon>Bacillati</taxon>
        <taxon>Actinomycetota</taxon>
        <taxon>Actinomycetes</taxon>
        <taxon>Kitasatosporales</taxon>
        <taxon>Streptomycetaceae</taxon>
        <taxon>Streptomyces</taxon>
    </lineage>
</organism>
<gene>
    <name evidence="2" type="ORF">ACFPEN_30975</name>
</gene>
<dbReference type="Proteomes" id="UP001595990">
    <property type="component" value="Unassembled WGS sequence"/>
</dbReference>
<dbReference type="InterPro" id="IPR036390">
    <property type="entry name" value="WH_DNA-bd_sf"/>
</dbReference>
<proteinExistence type="predicted"/>
<sequence>MDAPSHLPAARQWLTTTPGRIAADGYSWMQAVCWVHLNGRYTTSRTHGPRRAGETTVRIAAELARLNPCRPSVLYLSRLLKLSERTVQYHLAILRETGLLAYRTKGTRVRGAGRRASEFACTIPPAFDAALHLRTGASERYIRTIRGIEDIGRPLMKRLARMAKRALRRPRRPRRARTAPTRIAVPSRCTPIGGSTSSSSSAGSTTSPFESKLETGKEHTTRTSKTPRPRRLNAVGRRYRLAGELIRQVPWLHRASVPRIAWILKDVSDAGWSVIEVMAVLGLQAPSRTVHRPAGFLARRLQGAHLLYDTSAKRANLVAWWRDSRRAEADRRTEWEGIWLAPRSRAVAGLVLQATAAVRHSGTPAAQAEYTSTQALPDTERTAHQETAYQAFLSGDPSLITTAVDIMGRCAAEEFYGPVLVARALRLAGASSHLTVGAGQ</sequence>
<keyword evidence="3" id="KW-1185">Reference proteome</keyword>
<dbReference type="RefSeq" id="WP_417924016.1">
    <property type="nucleotide sequence ID" value="NZ_JBHSFS010000019.1"/>
</dbReference>
<dbReference type="InterPro" id="IPR011991">
    <property type="entry name" value="ArsR-like_HTH"/>
</dbReference>
<dbReference type="EMBL" id="JBHSFS010000019">
    <property type="protein sequence ID" value="MFC4517322.1"/>
    <property type="molecule type" value="Genomic_DNA"/>
</dbReference>
<feature type="compositionally biased region" description="Basic residues" evidence="1">
    <location>
        <begin position="164"/>
        <end position="177"/>
    </location>
</feature>
<dbReference type="CDD" id="cd00090">
    <property type="entry name" value="HTH_ARSR"/>
    <property type="match status" value="1"/>
</dbReference>
<dbReference type="Gene3D" id="1.10.10.10">
    <property type="entry name" value="Winged helix-like DNA-binding domain superfamily/Winged helix DNA-binding domain"/>
    <property type="match status" value="1"/>
</dbReference>
<evidence type="ECO:0000256" key="1">
    <source>
        <dbReference type="SAM" id="MobiDB-lite"/>
    </source>
</evidence>
<feature type="region of interest" description="Disordered" evidence="1">
    <location>
        <begin position="164"/>
        <end position="234"/>
    </location>
</feature>
<feature type="compositionally biased region" description="Basic and acidic residues" evidence="1">
    <location>
        <begin position="211"/>
        <end position="221"/>
    </location>
</feature>